<reference evidence="2 3" key="1">
    <citation type="journal article" date="2024" name="Plant Biotechnol. J.">
        <title>Dendrobium thyrsiflorum genome and its molecular insights into genes involved in important horticultural traits.</title>
        <authorList>
            <person name="Chen B."/>
            <person name="Wang J.Y."/>
            <person name="Zheng P.J."/>
            <person name="Li K.L."/>
            <person name="Liang Y.M."/>
            <person name="Chen X.F."/>
            <person name="Zhang C."/>
            <person name="Zhao X."/>
            <person name="He X."/>
            <person name="Zhang G.Q."/>
            <person name="Liu Z.J."/>
            <person name="Xu Q."/>
        </authorList>
    </citation>
    <scope>NUCLEOTIDE SEQUENCE [LARGE SCALE GENOMIC DNA]</scope>
    <source>
        <strain evidence="2">GZMU011</strain>
    </source>
</reference>
<gene>
    <name evidence="2" type="ORF">M5K25_026582</name>
</gene>
<dbReference type="PANTHER" id="PTHR33917">
    <property type="entry name" value="PROTEIN EXECUTER 1, CHLOROPLASTIC"/>
    <property type="match status" value="1"/>
</dbReference>
<organism evidence="2 3">
    <name type="scientific">Dendrobium thyrsiflorum</name>
    <name type="common">Pinecone-like raceme dendrobium</name>
    <name type="synonym">Orchid</name>
    <dbReference type="NCBI Taxonomy" id="117978"/>
    <lineage>
        <taxon>Eukaryota</taxon>
        <taxon>Viridiplantae</taxon>
        <taxon>Streptophyta</taxon>
        <taxon>Embryophyta</taxon>
        <taxon>Tracheophyta</taxon>
        <taxon>Spermatophyta</taxon>
        <taxon>Magnoliopsida</taxon>
        <taxon>Liliopsida</taxon>
        <taxon>Asparagales</taxon>
        <taxon>Orchidaceae</taxon>
        <taxon>Epidendroideae</taxon>
        <taxon>Malaxideae</taxon>
        <taxon>Dendrobiinae</taxon>
        <taxon>Dendrobium</taxon>
    </lineage>
</organism>
<dbReference type="InterPro" id="IPR044680">
    <property type="entry name" value="EX1/2"/>
</dbReference>
<protein>
    <recommendedName>
        <fullName evidence="4">Protein EXECUTER 2, chloroplastic</fullName>
    </recommendedName>
</protein>
<sequence length="644" mass="71669">MAMMNAWVAQPRVRSQSCLDPPLTHLSPSSVSSPIPQRKNCLHGEAGTALQWSFFRAGRITPTTISCCCCGGGEVFSEWNWSRWSRHFSEMDHAENFTSVLKSQLEEAIKNEEFVEASKLKTGITEATSKDVVAQVISELRSAIEDERYHDASRLNRLPIGLVGWWVGFPEDLDNPFGRIVRILPSVGRFVGRSYSARQLLTGTSGTPLFEIFLVKDSYGEYITQVVILQPVKRNSNISIASPLKTGDSPTNDSEVTTIERTPTKEDVNDKTIGEKDDPTINSKESNEEGLKSVINFLKERMPGFKVRILNANRSEEVKAQSESVEQLKQEYDEESATNEDSKEKSNLENMLDDSVSLDEGTDPTESDRDMAVKLFIGGVLHNCEDVLSKSFTRIPAELKGVQRDSFILHVTGSSDESDIEEQKATRVKVAAITAQAASDLMPPEVAKAWSMDKTKVSKDLREVVKYAVSQAQRRNRLSKTTVFNRIIVDNNGIDPFEGLFVGAFGPFGTEVIQLRRKYGHWNDSAETDSEMEFFEYVEAVKLTGDLNVPAGQATFRAKIGKGNRLVNRGAYPEELGVVASYRGQGRMAEPGFKNPQWVDGMLVQLNGKGFGPHIRGTELGFVFIPPSPTQSFMVLFDRLKLPD</sequence>
<dbReference type="PANTHER" id="PTHR33917:SF2">
    <property type="entry name" value="PROTEIN EXECUTER 2, CHLOROPLASTIC"/>
    <property type="match status" value="1"/>
</dbReference>
<dbReference type="Proteomes" id="UP001552299">
    <property type="component" value="Unassembled WGS sequence"/>
</dbReference>
<name>A0ABD0TXQ8_DENTH</name>
<evidence type="ECO:0000313" key="3">
    <source>
        <dbReference type="Proteomes" id="UP001552299"/>
    </source>
</evidence>
<accession>A0ABD0TXQ8</accession>
<feature type="region of interest" description="Disordered" evidence="1">
    <location>
        <begin position="316"/>
        <end position="366"/>
    </location>
</feature>
<feature type="compositionally biased region" description="Polar residues" evidence="1">
    <location>
        <begin position="248"/>
        <end position="261"/>
    </location>
</feature>
<evidence type="ECO:0008006" key="4">
    <source>
        <dbReference type="Google" id="ProtNLM"/>
    </source>
</evidence>
<evidence type="ECO:0000256" key="1">
    <source>
        <dbReference type="SAM" id="MobiDB-lite"/>
    </source>
</evidence>
<feature type="compositionally biased region" description="Acidic residues" evidence="1">
    <location>
        <begin position="356"/>
        <end position="365"/>
    </location>
</feature>
<feature type="compositionally biased region" description="Basic and acidic residues" evidence="1">
    <location>
        <begin position="262"/>
        <end position="287"/>
    </location>
</feature>
<proteinExistence type="predicted"/>
<dbReference type="EMBL" id="JANQDX010000019">
    <property type="protein sequence ID" value="KAL0904465.1"/>
    <property type="molecule type" value="Genomic_DNA"/>
</dbReference>
<evidence type="ECO:0000313" key="2">
    <source>
        <dbReference type="EMBL" id="KAL0904465.1"/>
    </source>
</evidence>
<keyword evidence="3" id="KW-1185">Reference proteome</keyword>
<feature type="compositionally biased region" description="Basic and acidic residues" evidence="1">
    <location>
        <begin position="316"/>
        <end position="331"/>
    </location>
</feature>
<feature type="region of interest" description="Disordered" evidence="1">
    <location>
        <begin position="243"/>
        <end position="287"/>
    </location>
</feature>
<dbReference type="Pfam" id="PF12014">
    <property type="entry name" value="Cyclin_D1_bind"/>
    <property type="match status" value="1"/>
</dbReference>
<dbReference type="AlphaFoldDB" id="A0ABD0TXQ8"/>
<comment type="caution">
    <text evidence="2">The sequence shown here is derived from an EMBL/GenBank/DDBJ whole genome shotgun (WGS) entry which is preliminary data.</text>
</comment>